<evidence type="ECO:0000313" key="3">
    <source>
        <dbReference type="EMBL" id="GAA3737274.1"/>
    </source>
</evidence>
<protein>
    <recommendedName>
        <fullName evidence="2">Peptidase M28 domain-containing protein</fullName>
    </recommendedName>
</protein>
<feature type="region of interest" description="Disordered" evidence="1">
    <location>
        <begin position="1"/>
        <end position="28"/>
    </location>
</feature>
<name>A0ABP7FDR2_9ACTN</name>
<sequence>MIASPNHAELVHDGDGSESGGPGAVPAGSAQLEKGIADYLDGRHLPHGAAEFDGRSDHVPFLAAGIPAGGAFTGAEGIKTRAEAEEHGGRAGAAYDPCYHRACDGLSHLDRAALDTNVDVIAHAVGTYAHDLRGVA</sequence>
<reference evidence="4" key="1">
    <citation type="journal article" date="2019" name="Int. J. Syst. Evol. Microbiol.">
        <title>The Global Catalogue of Microorganisms (GCM) 10K type strain sequencing project: providing services to taxonomists for standard genome sequencing and annotation.</title>
        <authorList>
            <consortium name="The Broad Institute Genomics Platform"/>
            <consortium name="The Broad Institute Genome Sequencing Center for Infectious Disease"/>
            <person name="Wu L."/>
            <person name="Ma J."/>
        </authorList>
    </citation>
    <scope>NUCLEOTIDE SEQUENCE [LARGE SCALE GENOMIC DNA]</scope>
    <source>
        <strain evidence="4">JCM 30846</strain>
    </source>
</reference>
<dbReference type="EMBL" id="BAABEP010000026">
    <property type="protein sequence ID" value="GAA3737274.1"/>
    <property type="molecule type" value="Genomic_DNA"/>
</dbReference>
<dbReference type="Proteomes" id="UP001499884">
    <property type="component" value="Unassembled WGS sequence"/>
</dbReference>
<evidence type="ECO:0000256" key="1">
    <source>
        <dbReference type="SAM" id="MobiDB-lite"/>
    </source>
</evidence>
<gene>
    <name evidence="3" type="ORF">GCM10023082_38110</name>
</gene>
<dbReference type="InterPro" id="IPR007484">
    <property type="entry name" value="Peptidase_M28"/>
</dbReference>
<comment type="caution">
    <text evidence="3">The sequence shown here is derived from an EMBL/GenBank/DDBJ whole genome shotgun (WGS) entry which is preliminary data.</text>
</comment>
<evidence type="ECO:0000313" key="4">
    <source>
        <dbReference type="Proteomes" id="UP001499884"/>
    </source>
</evidence>
<organism evidence="3 4">
    <name type="scientific">Streptomyces tremellae</name>
    <dbReference type="NCBI Taxonomy" id="1124239"/>
    <lineage>
        <taxon>Bacteria</taxon>
        <taxon>Bacillati</taxon>
        <taxon>Actinomycetota</taxon>
        <taxon>Actinomycetes</taxon>
        <taxon>Kitasatosporales</taxon>
        <taxon>Streptomycetaceae</taxon>
        <taxon>Streptomyces</taxon>
    </lineage>
</organism>
<dbReference type="Pfam" id="PF04389">
    <property type="entry name" value="Peptidase_M28"/>
    <property type="match status" value="1"/>
</dbReference>
<proteinExistence type="predicted"/>
<feature type="domain" description="Peptidase M28" evidence="2">
    <location>
        <begin position="45"/>
        <end position="124"/>
    </location>
</feature>
<keyword evidence="4" id="KW-1185">Reference proteome</keyword>
<dbReference type="Gene3D" id="3.40.630.10">
    <property type="entry name" value="Zn peptidases"/>
    <property type="match status" value="1"/>
</dbReference>
<accession>A0ABP7FDR2</accession>
<evidence type="ECO:0000259" key="2">
    <source>
        <dbReference type="Pfam" id="PF04389"/>
    </source>
</evidence>
<dbReference type="SUPFAM" id="SSF53187">
    <property type="entry name" value="Zn-dependent exopeptidases"/>
    <property type="match status" value="1"/>
</dbReference>